<organism evidence="2">
    <name type="scientific">Salvia splendens</name>
    <name type="common">Scarlet sage</name>
    <dbReference type="NCBI Taxonomy" id="180675"/>
    <lineage>
        <taxon>Eukaryota</taxon>
        <taxon>Viridiplantae</taxon>
        <taxon>Streptophyta</taxon>
        <taxon>Embryophyta</taxon>
        <taxon>Tracheophyta</taxon>
        <taxon>Spermatophyta</taxon>
        <taxon>Magnoliopsida</taxon>
        <taxon>eudicotyledons</taxon>
        <taxon>Gunneridae</taxon>
        <taxon>Pentapetalae</taxon>
        <taxon>asterids</taxon>
        <taxon>lamiids</taxon>
        <taxon>Lamiales</taxon>
        <taxon>Lamiaceae</taxon>
        <taxon>Nepetoideae</taxon>
        <taxon>Mentheae</taxon>
        <taxon>Salviinae</taxon>
        <taxon>Salvia</taxon>
        <taxon>Salvia subgen. Calosphace</taxon>
        <taxon>core Calosphace</taxon>
    </lineage>
</organism>
<reference evidence="2" key="2">
    <citation type="submission" date="2020-08" db="EMBL/GenBank/DDBJ databases">
        <title>Plant Genome Project.</title>
        <authorList>
            <person name="Zhang R.-G."/>
        </authorList>
    </citation>
    <scope>NUCLEOTIDE SEQUENCE</scope>
    <source>
        <strain evidence="2">Huo1</strain>
        <tissue evidence="2">Leaf</tissue>
    </source>
</reference>
<reference evidence="2" key="1">
    <citation type="submission" date="2018-01" db="EMBL/GenBank/DDBJ databases">
        <authorList>
            <person name="Mao J.F."/>
        </authorList>
    </citation>
    <scope>NUCLEOTIDE SEQUENCE</scope>
    <source>
        <strain evidence="2">Huo1</strain>
        <tissue evidence="2">Leaf</tissue>
    </source>
</reference>
<evidence type="ECO:0008006" key="4">
    <source>
        <dbReference type="Google" id="ProtNLM"/>
    </source>
</evidence>
<evidence type="ECO:0000313" key="2">
    <source>
        <dbReference type="EMBL" id="KAG6392487.1"/>
    </source>
</evidence>
<dbReference type="GO" id="GO:0016020">
    <property type="term" value="C:membrane"/>
    <property type="evidence" value="ECO:0007669"/>
    <property type="project" value="TreeGrafter"/>
</dbReference>
<keyword evidence="1" id="KW-0812">Transmembrane</keyword>
<dbReference type="EMBL" id="PNBA02000018">
    <property type="protein sequence ID" value="KAG6392487.1"/>
    <property type="molecule type" value="Genomic_DNA"/>
</dbReference>
<feature type="transmembrane region" description="Helical" evidence="1">
    <location>
        <begin position="237"/>
        <end position="263"/>
    </location>
</feature>
<gene>
    <name evidence="2" type="ORF">SASPL_146709</name>
</gene>
<protein>
    <recommendedName>
        <fullName evidence="4">Transmembrane protein</fullName>
    </recommendedName>
</protein>
<feature type="transmembrane region" description="Helical" evidence="1">
    <location>
        <begin position="133"/>
        <end position="154"/>
    </location>
</feature>
<feature type="transmembrane region" description="Helical" evidence="1">
    <location>
        <begin position="45"/>
        <end position="66"/>
    </location>
</feature>
<feature type="transmembrane region" description="Helical" evidence="1">
    <location>
        <begin position="308"/>
        <end position="333"/>
    </location>
</feature>
<dbReference type="PANTHER" id="PTHR12242">
    <property type="entry name" value="OS02G0130600 PROTEIN-RELATED"/>
    <property type="match status" value="1"/>
</dbReference>
<accession>A0A8X8Z553</accession>
<keyword evidence="3" id="KW-1185">Reference proteome</keyword>
<comment type="caution">
    <text evidence="2">The sequence shown here is derived from an EMBL/GenBank/DDBJ whole genome shotgun (WGS) entry which is preliminary data.</text>
</comment>
<dbReference type="PANTHER" id="PTHR12242:SF29">
    <property type="entry name" value="TRANSMEMBRANE PROTEIN"/>
    <property type="match status" value="1"/>
</dbReference>
<evidence type="ECO:0000313" key="3">
    <source>
        <dbReference type="Proteomes" id="UP000298416"/>
    </source>
</evidence>
<sequence>MNAEIEGGVRSRSFDASGDFVENNTRRMKLLVNDDPTTLSYWLNWRVFLCAVWVLTPMVVAVFLIWKYEHLGNSESDAGGNQHESSHIRSEKSWKPCLKRIHPIFLMCFRIIAFGLLLAAVSFDLALHGAELFYYYTQWTFTLVTIYFGLGSLLSIRGCFYSPKVDSNSKCYLTEDTEQGLHVPLVHGVNGNGMRFRKKLDNRGTLHALITSDLWDDLYQVLFQVYLIVFFRSRRQLLNFSCFLFEQMTAGAVTLTDIVYWVVIFPFMALKDYEMSFLTVVTHSLNAILLLGDTAVCSLEFPWFRISYFILLTGIYVIFEWIVHACVSIWWPYPFLDLSVDLAPVWYLVVALMHVPCYAIFLMFVKVKHWLLSRWFPHSYQYSP</sequence>
<feature type="transmembrane region" description="Helical" evidence="1">
    <location>
        <begin position="275"/>
        <end position="296"/>
    </location>
</feature>
<feature type="transmembrane region" description="Helical" evidence="1">
    <location>
        <begin position="345"/>
        <end position="365"/>
    </location>
</feature>
<dbReference type="Proteomes" id="UP000298416">
    <property type="component" value="Unassembled WGS sequence"/>
</dbReference>
<keyword evidence="1" id="KW-1133">Transmembrane helix</keyword>
<name>A0A8X8Z553_SALSN</name>
<proteinExistence type="predicted"/>
<feature type="transmembrane region" description="Helical" evidence="1">
    <location>
        <begin position="104"/>
        <end position="127"/>
    </location>
</feature>
<keyword evidence="1" id="KW-0472">Membrane</keyword>
<dbReference type="AlphaFoldDB" id="A0A8X8Z553"/>
<evidence type="ECO:0000256" key="1">
    <source>
        <dbReference type="SAM" id="Phobius"/>
    </source>
</evidence>